<dbReference type="PANTHER" id="PTHR24353:SF143">
    <property type="entry name" value="PROTEIN KINASE DOMAIN-CONTAINING PROTEIN"/>
    <property type="match status" value="1"/>
</dbReference>
<dbReference type="GO" id="GO:0030553">
    <property type="term" value="F:cGMP binding"/>
    <property type="evidence" value="ECO:0007669"/>
    <property type="project" value="UniProtKB-KW"/>
</dbReference>
<keyword evidence="7" id="KW-0418">Kinase</keyword>
<proteinExistence type="inferred from homology"/>
<dbReference type="GO" id="GO:0005952">
    <property type="term" value="C:cAMP-dependent protein kinase complex"/>
    <property type="evidence" value="ECO:0007669"/>
    <property type="project" value="TreeGrafter"/>
</dbReference>
<dbReference type="EMBL" id="JAGTXO010000041">
    <property type="protein sequence ID" value="KAG8459372.1"/>
    <property type="molecule type" value="Genomic_DNA"/>
</dbReference>
<evidence type="ECO:0000256" key="9">
    <source>
        <dbReference type="ARBA" id="ARBA00022992"/>
    </source>
</evidence>
<dbReference type="PROSITE" id="PS50042">
    <property type="entry name" value="CNMP_BINDING_3"/>
    <property type="match status" value="3"/>
</dbReference>
<dbReference type="SMART" id="SM00220">
    <property type="entry name" value="S_TKc"/>
    <property type="match status" value="1"/>
</dbReference>
<dbReference type="GO" id="GO:0005524">
    <property type="term" value="F:ATP binding"/>
    <property type="evidence" value="ECO:0007669"/>
    <property type="project" value="UniProtKB-UniRule"/>
</dbReference>
<evidence type="ECO:0000256" key="8">
    <source>
        <dbReference type="ARBA" id="ARBA00022840"/>
    </source>
</evidence>
<comment type="catalytic activity">
    <reaction evidence="11">
        <text>L-seryl-[protein] + ATP = O-phospho-L-seryl-[protein] + ADP + H(+)</text>
        <dbReference type="Rhea" id="RHEA:17989"/>
        <dbReference type="Rhea" id="RHEA-COMP:9863"/>
        <dbReference type="Rhea" id="RHEA-COMP:11604"/>
        <dbReference type="ChEBI" id="CHEBI:15378"/>
        <dbReference type="ChEBI" id="CHEBI:29999"/>
        <dbReference type="ChEBI" id="CHEBI:30616"/>
        <dbReference type="ChEBI" id="CHEBI:83421"/>
        <dbReference type="ChEBI" id="CHEBI:456216"/>
        <dbReference type="EC" id="2.7.11.12"/>
    </reaction>
</comment>
<dbReference type="PROSITE" id="PS51285">
    <property type="entry name" value="AGC_KINASE_CTER"/>
    <property type="match status" value="1"/>
</dbReference>
<feature type="domain" description="Cyclic nucleotide-binding" evidence="17">
    <location>
        <begin position="185"/>
        <end position="307"/>
    </location>
</feature>
<feature type="region of interest" description="Disordered" evidence="15">
    <location>
        <begin position="1"/>
        <end position="20"/>
    </location>
</feature>
<feature type="active site" description="Proton acceptor" evidence="12">
    <location>
        <position position="583"/>
    </location>
</feature>
<evidence type="ECO:0000256" key="6">
    <source>
        <dbReference type="ARBA" id="ARBA00022741"/>
    </source>
</evidence>
<keyword evidence="6 13" id="KW-0547">Nucleotide-binding</keyword>
<dbReference type="PROSITE" id="PS00107">
    <property type="entry name" value="PROTEIN_KINASE_ATP"/>
    <property type="match status" value="1"/>
</dbReference>
<dbReference type="InterPro" id="IPR008271">
    <property type="entry name" value="Ser/Thr_kinase_AS"/>
</dbReference>
<evidence type="ECO:0000256" key="3">
    <source>
        <dbReference type="ARBA" id="ARBA00022527"/>
    </source>
</evidence>
<evidence type="ECO:0000259" key="16">
    <source>
        <dbReference type="PROSITE" id="PS50011"/>
    </source>
</evidence>
<evidence type="ECO:0000256" key="7">
    <source>
        <dbReference type="ARBA" id="ARBA00022777"/>
    </source>
</evidence>
<keyword evidence="20" id="KW-1185">Reference proteome</keyword>
<dbReference type="PANTHER" id="PTHR24353">
    <property type="entry name" value="CYCLIC NUCLEOTIDE-DEPENDENT PROTEIN KINASE"/>
    <property type="match status" value="1"/>
</dbReference>
<evidence type="ECO:0000256" key="1">
    <source>
        <dbReference type="ARBA" id="ARBA00006352"/>
    </source>
</evidence>
<dbReference type="CDD" id="cd00038">
    <property type="entry name" value="CAP_ED"/>
    <property type="match status" value="3"/>
</dbReference>
<dbReference type="InterPro" id="IPR000595">
    <property type="entry name" value="cNMP-bd_dom"/>
</dbReference>
<dbReference type="GO" id="GO:0046872">
    <property type="term" value="F:metal ion binding"/>
    <property type="evidence" value="ECO:0007669"/>
    <property type="project" value="UniProtKB-KW"/>
</dbReference>
<dbReference type="PROSITE" id="PS50011">
    <property type="entry name" value="PROTEIN_KINASE_DOM"/>
    <property type="match status" value="1"/>
</dbReference>
<reference evidence="19" key="1">
    <citation type="submission" date="2021-05" db="EMBL/GenBank/DDBJ databases">
        <title>The genome of the haptophyte Pavlova lutheri (Diacronema luteri, Pavlovales) - a model for lipid biosynthesis in eukaryotic algae.</title>
        <authorList>
            <person name="Hulatt C.J."/>
            <person name="Posewitz M.C."/>
        </authorList>
    </citation>
    <scope>NUCLEOTIDE SEQUENCE</scope>
    <source>
        <strain evidence="19">NIVA-4/92</strain>
    </source>
</reference>
<evidence type="ECO:0000256" key="10">
    <source>
        <dbReference type="ARBA" id="ARBA00047298"/>
    </source>
</evidence>
<dbReference type="InterPro" id="IPR000719">
    <property type="entry name" value="Prot_kinase_dom"/>
</dbReference>
<dbReference type="InterPro" id="IPR018488">
    <property type="entry name" value="cNMP-bd_CS"/>
</dbReference>
<comment type="similarity">
    <text evidence="1">Belongs to the protein kinase superfamily. AGC Ser/Thr protein kinase family. cGMP subfamily.</text>
</comment>
<evidence type="ECO:0000256" key="15">
    <source>
        <dbReference type="SAM" id="MobiDB-lite"/>
    </source>
</evidence>
<sequence>MGNCGGTPAAASTLLPGDKPVDNVMRRDKRRVAVTTGHEDLSAFTKVKYAQPAETTAFLAAALAETSFFEMFDEHTLRELAEQMCDVHCCAGDEVIVQGDEGDRLFLVGSGEFQAFLDDSPVAVSTYSSGAMFGELAVLYNSPRAATIRCAADGTLWALGRRAFRGTVTQANVEAHDEFLKAVDIFRSLTHAQRAALARCMVARAYKDGEYIVRKGDVANAIFFIKSGEVSVQLHELASGSAPPGEILRLHAGQFFGENAVNTAAPFATPRSSLGVREDQKRSANVVAVGRVLCLQLLASDFHQLIGDLASALETNLCTKVIESIPLFAPLTDLQKRDFAAQLSTLRYARGDEVVAQGERSSCGFCVVKAGTVSLRRDGRELEQLGPTEFFGERELLAQSAHQPSTVSVVALTEQLVLYSVDAERFAAALGSLDEIIARAVEAEAVRKEANAGKAHIEFAQLEQLRTLGVGTFGRVRLVRHGGKAYALKALDKRQLVHMKQEAHLMQEKALLQQCSHAFIIQLVATYQDEDKLYMLMEVCLGGELFSRLQRTGPMCDDHARFYTACVVAAFAYMHQRRIAYRDLKPENLLIDDQGYAKLVDFGFAKQILDRSLTLCGTPEYLAPEIILNKSHDIGVDWWTVGILAYELLAGHPPFSDPEPMVLYEKIVKGKMRLPARFSADAKALLVRLIEVNPAKRIGASTHGQEVKEQPWFAGIDWGALEAKKIAAPYVPTIRGAFDDSHFDHYDEVDTKSRAFRTVAIPPGTFDSF</sequence>
<dbReference type="Proteomes" id="UP000751190">
    <property type="component" value="Unassembled WGS sequence"/>
</dbReference>
<dbReference type="InterPro" id="IPR011009">
    <property type="entry name" value="Kinase-like_dom_sf"/>
</dbReference>
<evidence type="ECO:0000256" key="14">
    <source>
        <dbReference type="PROSITE-ProRule" id="PRU10141"/>
    </source>
</evidence>
<evidence type="ECO:0000256" key="12">
    <source>
        <dbReference type="PIRSR" id="PIRSR000559-1"/>
    </source>
</evidence>
<dbReference type="Gene3D" id="1.10.510.10">
    <property type="entry name" value="Transferase(Phosphotransferase) domain 1"/>
    <property type="match status" value="1"/>
</dbReference>
<feature type="binding site" evidence="13">
    <location>
        <begin position="468"/>
        <end position="476"/>
    </location>
    <ligand>
        <name>ATP</name>
        <dbReference type="ChEBI" id="CHEBI:30616"/>
    </ligand>
</feature>
<keyword evidence="4" id="KW-0140">cGMP</keyword>
<feature type="domain" description="Protein kinase" evidence="16">
    <location>
        <begin position="462"/>
        <end position="713"/>
    </location>
</feature>
<evidence type="ECO:0000259" key="17">
    <source>
        <dbReference type="PROSITE" id="PS50042"/>
    </source>
</evidence>
<dbReference type="SMART" id="SM00100">
    <property type="entry name" value="cNMP"/>
    <property type="match status" value="3"/>
</dbReference>
<keyword evidence="3" id="KW-0723">Serine/threonine-protein kinase</keyword>
<evidence type="ECO:0000259" key="18">
    <source>
        <dbReference type="PROSITE" id="PS51285"/>
    </source>
</evidence>
<dbReference type="OrthoDB" id="63267at2759"/>
<dbReference type="SUPFAM" id="SSF56112">
    <property type="entry name" value="Protein kinase-like (PK-like)"/>
    <property type="match status" value="1"/>
</dbReference>
<feature type="domain" description="Cyclic nucleotide-binding" evidence="17">
    <location>
        <begin position="68"/>
        <end position="165"/>
    </location>
</feature>
<dbReference type="SMART" id="SM00133">
    <property type="entry name" value="S_TK_X"/>
    <property type="match status" value="1"/>
</dbReference>
<dbReference type="Gene3D" id="2.60.120.10">
    <property type="entry name" value="Jelly Rolls"/>
    <property type="match status" value="3"/>
</dbReference>
<dbReference type="GO" id="GO:0004691">
    <property type="term" value="F:cAMP-dependent protein kinase activity"/>
    <property type="evidence" value="ECO:0007669"/>
    <property type="project" value="TreeGrafter"/>
</dbReference>
<dbReference type="PRINTS" id="PR00103">
    <property type="entry name" value="CAMPKINASE"/>
</dbReference>
<dbReference type="PROSITE" id="PS00888">
    <property type="entry name" value="CNMP_BINDING_1"/>
    <property type="match status" value="2"/>
</dbReference>
<dbReference type="Pfam" id="PF00027">
    <property type="entry name" value="cNMP_binding"/>
    <property type="match status" value="3"/>
</dbReference>
<dbReference type="InterPro" id="IPR018490">
    <property type="entry name" value="cNMP-bd_dom_sf"/>
</dbReference>
<keyword evidence="5" id="KW-0808">Transferase</keyword>
<feature type="domain" description="Cyclic nucleotide-binding" evidence="17">
    <location>
        <begin position="327"/>
        <end position="447"/>
    </location>
</feature>
<dbReference type="InterPro" id="IPR017441">
    <property type="entry name" value="Protein_kinase_ATP_BS"/>
</dbReference>
<feature type="domain" description="AGC-kinase C-terminal" evidence="18">
    <location>
        <begin position="714"/>
        <end position="769"/>
    </location>
</feature>
<keyword evidence="9" id="KW-0142">cGMP-binding</keyword>
<dbReference type="PROSITE" id="PS00108">
    <property type="entry name" value="PROTEIN_KINASE_ST"/>
    <property type="match status" value="1"/>
</dbReference>
<comment type="catalytic activity">
    <reaction evidence="10">
        <text>L-threonyl-[protein] + ATP = O-phospho-L-threonyl-[protein] + ADP + H(+)</text>
        <dbReference type="Rhea" id="RHEA:46608"/>
        <dbReference type="Rhea" id="RHEA-COMP:11060"/>
        <dbReference type="Rhea" id="RHEA-COMP:11605"/>
        <dbReference type="ChEBI" id="CHEBI:15378"/>
        <dbReference type="ChEBI" id="CHEBI:30013"/>
        <dbReference type="ChEBI" id="CHEBI:30616"/>
        <dbReference type="ChEBI" id="CHEBI:61977"/>
        <dbReference type="ChEBI" id="CHEBI:456216"/>
        <dbReference type="EC" id="2.7.11.12"/>
    </reaction>
</comment>
<dbReference type="InterPro" id="IPR014710">
    <property type="entry name" value="RmlC-like_jellyroll"/>
</dbReference>
<evidence type="ECO:0000256" key="13">
    <source>
        <dbReference type="PIRSR" id="PIRSR000559-2"/>
    </source>
</evidence>
<organism evidence="19 20">
    <name type="scientific">Diacronema lutheri</name>
    <name type="common">Unicellular marine alga</name>
    <name type="synonym">Monochrysis lutheri</name>
    <dbReference type="NCBI Taxonomy" id="2081491"/>
    <lineage>
        <taxon>Eukaryota</taxon>
        <taxon>Haptista</taxon>
        <taxon>Haptophyta</taxon>
        <taxon>Pavlovophyceae</taxon>
        <taxon>Pavlovales</taxon>
        <taxon>Pavlovaceae</taxon>
        <taxon>Diacronema</taxon>
    </lineage>
</organism>
<evidence type="ECO:0000256" key="11">
    <source>
        <dbReference type="ARBA" id="ARBA00047462"/>
    </source>
</evidence>
<dbReference type="EC" id="2.7.11.12" evidence="2"/>
<dbReference type="OMA" id="CDLNEPP"/>
<keyword evidence="8 13" id="KW-0067">ATP-binding</keyword>
<evidence type="ECO:0000313" key="20">
    <source>
        <dbReference type="Proteomes" id="UP000751190"/>
    </source>
</evidence>
<dbReference type="PROSITE" id="PS00889">
    <property type="entry name" value="CNMP_BINDING_2"/>
    <property type="match status" value="1"/>
</dbReference>
<dbReference type="InterPro" id="IPR002374">
    <property type="entry name" value="cGMP_dep_kinase"/>
</dbReference>
<feature type="binding site" evidence="13 14">
    <location>
        <position position="489"/>
    </location>
    <ligand>
        <name>ATP</name>
        <dbReference type="ChEBI" id="CHEBI:30616"/>
    </ligand>
</feature>
<dbReference type="Gene3D" id="3.30.200.20">
    <property type="entry name" value="Phosphorylase Kinase, domain 1"/>
    <property type="match status" value="1"/>
</dbReference>
<dbReference type="PIRSF" id="PIRSF000559">
    <property type="entry name" value="cGMP-dep_kinase"/>
    <property type="match status" value="1"/>
</dbReference>
<evidence type="ECO:0000313" key="19">
    <source>
        <dbReference type="EMBL" id="KAG8459372.1"/>
    </source>
</evidence>
<dbReference type="InterPro" id="IPR000961">
    <property type="entry name" value="AGC-kinase_C"/>
</dbReference>
<name>A0A8J5X9Z1_DIALT</name>
<dbReference type="GO" id="GO:0004692">
    <property type="term" value="F:cGMP-dependent protein kinase activity"/>
    <property type="evidence" value="ECO:0007669"/>
    <property type="project" value="UniProtKB-EC"/>
</dbReference>
<dbReference type="AlphaFoldDB" id="A0A8J5X9Z1"/>
<evidence type="ECO:0000256" key="2">
    <source>
        <dbReference type="ARBA" id="ARBA00012428"/>
    </source>
</evidence>
<dbReference type="SUPFAM" id="SSF51206">
    <property type="entry name" value="cAMP-binding domain-like"/>
    <property type="match status" value="3"/>
</dbReference>
<evidence type="ECO:0000256" key="5">
    <source>
        <dbReference type="ARBA" id="ARBA00022679"/>
    </source>
</evidence>
<gene>
    <name evidence="19" type="ORF">KFE25_013008</name>
</gene>
<evidence type="ECO:0000256" key="4">
    <source>
        <dbReference type="ARBA" id="ARBA00022535"/>
    </source>
</evidence>
<dbReference type="FunFam" id="1.10.510.10:FF:000210">
    <property type="entry name" value="Non-specific serine/threonine protein kinase"/>
    <property type="match status" value="1"/>
</dbReference>
<protein>
    <recommendedName>
        <fullName evidence="2">cGMP-dependent protein kinase</fullName>
        <ecNumber evidence="2">2.7.11.12</ecNumber>
    </recommendedName>
</protein>
<dbReference type="Pfam" id="PF00069">
    <property type="entry name" value="Pkinase"/>
    <property type="match status" value="1"/>
</dbReference>
<comment type="caution">
    <text evidence="19">The sequence shown here is derived from an EMBL/GenBank/DDBJ whole genome shotgun (WGS) entry which is preliminary data.</text>
</comment>
<accession>A0A8J5X9Z1</accession>